<evidence type="ECO:0000313" key="3">
    <source>
        <dbReference type="Proteomes" id="UP000472272"/>
    </source>
</evidence>
<dbReference type="Proteomes" id="UP000472272">
    <property type="component" value="Chromosome 13"/>
</dbReference>
<proteinExistence type="predicted"/>
<accession>A0A670J9N7</accession>
<protein>
    <submittedName>
        <fullName evidence="2">Uncharacterized protein</fullName>
    </submittedName>
</protein>
<dbReference type="Ensembl" id="ENSPMRT00000022201.1">
    <property type="protein sequence ID" value="ENSPMRP00000020905.1"/>
    <property type="gene ID" value="ENSPMRG00000013593.1"/>
</dbReference>
<dbReference type="AlphaFoldDB" id="A0A670J9N7"/>
<reference evidence="2" key="3">
    <citation type="submission" date="2025-09" db="UniProtKB">
        <authorList>
            <consortium name="Ensembl"/>
        </authorList>
    </citation>
    <scope>IDENTIFICATION</scope>
</reference>
<organism evidence="2 3">
    <name type="scientific">Podarcis muralis</name>
    <name type="common">Wall lizard</name>
    <name type="synonym">Lacerta muralis</name>
    <dbReference type="NCBI Taxonomy" id="64176"/>
    <lineage>
        <taxon>Eukaryota</taxon>
        <taxon>Metazoa</taxon>
        <taxon>Chordata</taxon>
        <taxon>Craniata</taxon>
        <taxon>Vertebrata</taxon>
        <taxon>Euteleostomi</taxon>
        <taxon>Lepidosauria</taxon>
        <taxon>Squamata</taxon>
        <taxon>Bifurcata</taxon>
        <taxon>Unidentata</taxon>
        <taxon>Episquamata</taxon>
        <taxon>Laterata</taxon>
        <taxon>Lacertibaenia</taxon>
        <taxon>Lacertidae</taxon>
        <taxon>Podarcis</taxon>
    </lineage>
</organism>
<keyword evidence="3" id="KW-1185">Reference proteome</keyword>
<reference evidence="2" key="2">
    <citation type="submission" date="2025-08" db="UniProtKB">
        <authorList>
            <consortium name="Ensembl"/>
        </authorList>
    </citation>
    <scope>IDENTIFICATION</scope>
</reference>
<evidence type="ECO:0000256" key="1">
    <source>
        <dbReference type="SAM" id="MobiDB-lite"/>
    </source>
</evidence>
<name>A0A670J9N7_PODMU</name>
<sequence>CTPAPLSRPRLDLMSCSHGLVGQHSRRTLLEVVEGLLGLRNSCLGLCRREGREDQRARDDSFTVGRGDETSNRYTF</sequence>
<reference evidence="2 3" key="1">
    <citation type="journal article" date="2019" name="Proc. Natl. Acad. Sci. U.S.A.">
        <title>Regulatory changes in pterin and carotenoid genes underlie balanced color polymorphisms in the wall lizard.</title>
        <authorList>
            <person name="Andrade P."/>
            <person name="Pinho C."/>
            <person name="Perez I de Lanuza G."/>
            <person name="Afonso S."/>
            <person name="Brejcha J."/>
            <person name="Rubin C.J."/>
            <person name="Wallerman O."/>
            <person name="Pereira P."/>
            <person name="Sabatino S.J."/>
            <person name="Bellati A."/>
            <person name="Pellitteri-Rosa D."/>
            <person name="Bosakova Z."/>
            <person name="Bunikis I."/>
            <person name="Carretero M.A."/>
            <person name="Feiner N."/>
            <person name="Marsik P."/>
            <person name="Pauperio F."/>
            <person name="Salvi D."/>
            <person name="Soler L."/>
            <person name="While G.M."/>
            <person name="Uller T."/>
            <person name="Font E."/>
            <person name="Andersson L."/>
            <person name="Carneiro M."/>
        </authorList>
    </citation>
    <scope>NUCLEOTIDE SEQUENCE</scope>
</reference>
<evidence type="ECO:0000313" key="2">
    <source>
        <dbReference type="Ensembl" id="ENSPMRP00000020905.1"/>
    </source>
</evidence>
<feature type="region of interest" description="Disordered" evidence="1">
    <location>
        <begin position="51"/>
        <end position="76"/>
    </location>
</feature>